<keyword evidence="1" id="KW-0863">Zinc-finger</keyword>
<dbReference type="PANTHER" id="PTHR34676:SF28">
    <property type="entry name" value="ZINC FINGER, CCHC-TYPE, RIBONUCLEASE H-LIKE DOMAIN, GAG-PRE-INTEGRASE DOMAIN PROTEIN-RELATED"/>
    <property type="match status" value="1"/>
</dbReference>
<evidence type="ECO:0000313" key="5">
    <source>
        <dbReference type="Proteomes" id="UP000215914"/>
    </source>
</evidence>
<dbReference type="EMBL" id="MNCJ02000316">
    <property type="protein sequence ID" value="KAF5820818.1"/>
    <property type="molecule type" value="Genomic_DNA"/>
</dbReference>
<feature type="compositionally biased region" description="Low complexity" evidence="2">
    <location>
        <begin position="472"/>
        <end position="482"/>
    </location>
</feature>
<dbReference type="Pfam" id="PF00098">
    <property type="entry name" value="zf-CCHC"/>
    <property type="match status" value="1"/>
</dbReference>
<dbReference type="GO" id="GO:0008270">
    <property type="term" value="F:zinc ion binding"/>
    <property type="evidence" value="ECO:0007669"/>
    <property type="project" value="UniProtKB-KW"/>
</dbReference>
<name>A0A9K3JTP7_HELAN</name>
<comment type="caution">
    <text evidence="4">The sequence shown here is derived from an EMBL/GenBank/DDBJ whole genome shotgun (WGS) entry which is preliminary data.</text>
</comment>
<reference evidence="4" key="2">
    <citation type="submission" date="2020-06" db="EMBL/GenBank/DDBJ databases">
        <title>Helianthus annuus Genome sequencing and assembly Release 2.</title>
        <authorList>
            <person name="Gouzy J."/>
            <person name="Langlade N."/>
            <person name="Munos S."/>
        </authorList>
    </citation>
    <scope>NUCLEOTIDE SEQUENCE</scope>
    <source>
        <tissue evidence="4">Leaves</tissue>
    </source>
</reference>
<keyword evidence="1" id="KW-0479">Metal-binding</keyword>
<gene>
    <name evidence="4" type="ORF">HanXRQr2_Chr01g0006541</name>
</gene>
<dbReference type="SUPFAM" id="SSF57756">
    <property type="entry name" value="Retrovirus zinc finger-like domains"/>
    <property type="match status" value="1"/>
</dbReference>
<feature type="compositionally biased region" description="Low complexity" evidence="2">
    <location>
        <begin position="445"/>
        <end position="463"/>
    </location>
</feature>
<feature type="compositionally biased region" description="Low complexity" evidence="2">
    <location>
        <begin position="301"/>
        <end position="318"/>
    </location>
</feature>
<keyword evidence="1" id="KW-0862">Zinc</keyword>
<dbReference type="InterPro" id="IPR036875">
    <property type="entry name" value="Znf_CCHC_sf"/>
</dbReference>
<feature type="compositionally biased region" description="Polar residues" evidence="2">
    <location>
        <begin position="250"/>
        <end position="263"/>
    </location>
</feature>
<dbReference type="GO" id="GO:0003676">
    <property type="term" value="F:nucleic acid binding"/>
    <property type="evidence" value="ECO:0007669"/>
    <property type="project" value="InterPro"/>
</dbReference>
<dbReference type="PROSITE" id="PS50158">
    <property type="entry name" value="ZF_CCHC"/>
    <property type="match status" value="1"/>
</dbReference>
<dbReference type="Gene3D" id="4.10.60.10">
    <property type="entry name" value="Zinc finger, CCHC-type"/>
    <property type="match status" value="1"/>
</dbReference>
<organism evidence="4 5">
    <name type="scientific">Helianthus annuus</name>
    <name type="common">Common sunflower</name>
    <dbReference type="NCBI Taxonomy" id="4232"/>
    <lineage>
        <taxon>Eukaryota</taxon>
        <taxon>Viridiplantae</taxon>
        <taxon>Streptophyta</taxon>
        <taxon>Embryophyta</taxon>
        <taxon>Tracheophyta</taxon>
        <taxon>Spermatophyta</taxon>
        <taxon>Magnoliopsida</taxon>
        <taxon>eudicotyledons</taxon>
        <taxon>Gunneridae</taxon>
        <taxon>Pentapetalae</taxon>
        <taxon>asterids</taxon>
        <taxon>campanulids</taxon>
        <taxon>Asterales</taxon>
        <taxon>Asteraceae</taxon>
        <taxon>Asteroideae</taxon>
        <taxon>Heliantheae alliance</taxon>
        <taxon>Heliantheae</taxon>
        <taxon>Helianthus</taxon>
    </lineage>
</organism>
<dbReference type="AlphaFoldDB" id="A0A9K3JTP7"/>
<evidence type="ECO:0000313" key="4">
    <source>
        <dbReference type="EMBL" id="KAF5820818.1"/>
    </source>
</evidence>
<feature type="region of interest" description="Disordered" evidence="2">
    <location>
        <begin position="437"/>
        <end position="485"/>
    </location>
</feature>
<keyword evidence="5" id="KW-1185">Reference proteome</keyword>
<protein>
    <submittedName>
        <fullName evidence="4">Transcription factor interactor and regulator CCHC(Zn) family</fullName>
    </submittedName>
</protein>
<feature type="domain" description="CCHC-type" evidence="3">
    <location>
        <begin position="426"/>
        <end position="441"/>
    </location>
</feature>
<dbReference type="Gramene" id="mRNA:HanXRQr2_Chr01g0006541">
    <property type="protein sequence ID" value="mRNA:HanXRQr2_Chr01g0006541"/>
    <property type="gene ID" value="HanXRQr2_Chr01g0006541"/>
</dbReference>
<sequence>MQNDSETGTSTKPPKLNHINDWGWWKERLRTYVQGQGQDLWMCFFTSFENELEVAGSNPETYSTLSDEDKKKFELEKKAFMILTQALHRDIYHQFVYCTTTKSLWDMLTLRCEGNAQSRKIKQELLKKEFEGFTCMENEGLSELSTRYHHLLSEMFAFKVSATPQDMVRRFADALPAKWSSYLEILKENGVLDTITIYELIQKLENKDVEEKLKAKRTTTPQNPEMYFGIAGGITGEKPASQHAKLQTAFISNTGPPTANQFDPSAYTMMYSRPDSSSQQQQQQTAQQFTPPPFLDPNRAQQQQPQQQGFYGSSSSFQATSNPNTVRLDTSNFSKVSVEIAKEHMEMLNTLVSAYCGLVAGQIGNINLTNEDYQQVDKEEFEMMDIKWALASAIRRAKEFMERTGRTSLESNNNTKYGFDKNAVTCFNCGEKGHFKRECQKPPKQGNQNPFRNQRQPQQQQNNSDRQLVPVGGNTSGSSNSNPHRGLVVQADEICNWSVQLGEGGNGGNGGTACYAKVVEKVEEPVSAGESSEDEDSSGYSGSHYAREGLFFARKLLELLRSFLNFSLKTDLSLFLQPSWLMLKDKPHRYVILNLTLFLLLLNVLNV</sequence>
<accession>A0A9K3JTP7</accession>
<feature type="region of interest" description="Disordered" evidence="2">
    <location>
        <begin position="250"/>
        <end position="328"/>
    </location>
</feature>
<dbReference type="Pfam" id="PF14223">
    <property type="entry name" value="Retrotran_gag_2"/>
    <property type="match status" value="1"/>
</dbReference>
<dbReference type="PANTHER" id="PTHR34676">
    <property type="entry name" value="DUF4219 DOMAIN-CONTAINING PROTEIN-RELATED"/>
    <property type="match status" value="1"/>
</dbReference>
<proteinExistence type="predicted"/>
<evidence type="ECO:0000259" key="3">
    <source>
        <dbReference type="PROSITE" id="PS50158"/>
    </source>
</evidence>
<dbReference type="Proteomes" id="UP000215914">
    <property type="component" value="Unassembled WGS sequence"/>
</dbReference>
<evidence type="ECO:0000256" key="2">
    <source>
        <dbReference type="SAM" id="MobiDB-lite"/>
    </source>
</evidence>
<feature type="compositionally biased region" description="Polar residues" evidence="2">
    <location>
        <begin position="319"/>
        <end position="328"/>
    </location>
</feature>
<feature type="compositionally biased region" description="Low complexity" evidence="2">
    <location>
        <begin position="276"/>
        <end position="288"/>
    </location>
</feature>
<reference evidence="4" key="1">
    <citation type="journal article" date="2017" name="Nature">
        <title>The sunflower genome provides insights into oil metabolism, flowering and Asterid evolution.</title>
        <authorList>
            <person name="Badouin H."/>
            <person name="Gouzy J."/>
            <person name="Grassa C.J."/>
            <person name="Murat F."/>
            <person name="Staton S.E."/>
            <person name="Cottret L."/>
            <person name="Lelandais-Briere C."/>
            <person name="Owens G.L."/>
            <person name="Carrere S."/>
            <person name="Mayjonade B."/>
            <person name="Legrand L."/>
            <person name="Gill N."/>
            <person name="Kane N.C."/>
            <person name="Bowers J.E."/>
            <person name="Hubner S."/>
            <person name="Bellec A."/>
            <person name="Berard A."/>
            <person name="Berges H."/>
            <person name="Blanchet N."/>
            <person name="Boniface M.C."/>
            <person name="Brunel D."/>
            <person name="Catrice O."/>
            <person name="Chaidir N."/>
            <person name="Claudel C."/>
            <person name="Donnadieu C."/>
            <person name="Faraut T."/>
            <person name="Fievet G."/>
            <person name="Helmstetter N."/>
            <person name="King M."/>
            <person name="Knapp S.J."/>
            <person name="Lai Z."/>
            <person name="Le Paslier M.C."/>
            <person name="Lippi Y."/>
            <person name="Lorenzon L."/>
            <person name="Mandel J.R."/>
            <person name="Marage G."/>
            <person name="Marchand G."/>
            <person name="Marquand E."/>
            <person name="Bret-Mestries E."/>
            <person name="Morien E."/>
            <person name="Nambeesan S."/>
            <person name="Nguyen T."/>
            <person name="Pegot-Espagnet P."/>
            <person name="Pouilly N."/>
            <person name="Raftis F."/>
            <person name="Sallet E."/>
            <person name="Schiex T."/>
            <person name="Thomas J."/>
            <person name="Vandecasteele C."/>
            <person name="Vares D."/>
            <person name="Vear F."/>
            <person name="Vautrin S."/>
            <person name="Crespi M."/>
            <person name="Mangin B."/>
            <person name="Burke J.M."/>
            <person name="Salse J."/>
            <person name="Munos S."/>
            <person name="Vincourt P."/>
            <person name="Rieseberg L.H."/>
            <person name="Langlade N.B."/>
        </authorList>
    </citation>
    <scope>NUCLEOTIDE SEQUENCE</scope>
    <source>
        <tissue evidence="4">Leaves</tissue>
    </source>
</reference>
<dbReference type="SMART" id="SM00343">
    <property type="entry name" value="ZnF_C2HC"/>
    <property type="match status" value="1"/>
</dbReference>
<dbReference type="InterPro" id="IPR001878">
    <property type="entry name" value="Znf_CCHC"/>
</dbReference>
<evidence type="ECO:0000256" key="1">
    <source>
        <dbReference type="PROSITE-ProRule" id="PRU00047"/>
    </source>
</evidence>